<dbReference type="InterPro" id="IPR011010">
    <property type="entry name" value="DNA_brk_join_enz"/>
</dbReference>
<evidence type="ECO:0000259" key="6">
    <source>
        <dbReference type="PROSITE" id="PS51898"/>
    </source>
</evidence>
<dbReference type="CDD" id="cd00801">
    <property type="entry name" value="INT_P4_C"/>
    <property type="match status" value="1"/>
</dbReference>
<dbReference type="InterPro" id="IPR050808">
    <property type="entry name" value="Phage_Integrase"/>
</dbReference>
<keyword evidence="4" id="KW-0233">DNA recombination</keyword>
<dbReference type="InterPro" id="IPR025166">
    <property type="entry name" value="Integrase_DNA_bind_dom"/>
</dbReference>
<dbReference type="GO" id="GO:0003677">
    <property type="term" value="F:DNA binding"/>
    <property type="evidence" value="ECO:0007669"/>
    <property type="project" value="UniProtKB-UniRule"/>
</dbReference>
<dbReference type="Gene3D" id="1.10.443.10">
    <property type="entry name" value="Intergrase catalytic core"/>
    <property type="match status" value="1"/>
</dbReference>
<feature type="domain" description="Core-binding (CB)" evidence="7">
    <location>
        <begin position="99"/>
        <end position="180"/>
    </location>
</feature>
<dbReference type="Proteomes" id="UP000075473">
    <property type="component" value="Unassembled WGS sequence"/>
</dbReference>
<dbReference type="Gene3D" id="3.30.160.390">
    <property type="entry name" value="Integrase, DNA-binding domain"/>
    <property type="match status" value="1"/>
</dbReference>
<dbReference type="Gene3D" id="1.10.150.130">
    <property type="match status" value="1"/>
</dbReference>
<evidence type="ECO:0000256" key="5">
    <source>
        <dbReference type="PROSITE-ProRule" id="PRU01248"/>
    </source>
</evidence>
<proteinExistence type="inferred from homology"/>
<evidence type="ECO:0000256" key="3">
    <source>
        <dbReference type="ARBA" id="ARBA00023125"/>
    </source>
</evidence>
<evidence type="ECO:0000313" key="8">
    <source>
        <dbReference type="EMBL" id="KXV01683.1"/>
    </source>
</evidence>
<dbReference type="SUPFAM" id="SSF56349">
    <property type="entry name" value="DNA breaking-rejoining enzymes"/>
    <property type="match status" value="1"/>
</dbReference>
<comment type="similarity">
    <text evidence="1">Belongs to the 'phage' integrase family.</text>
</comment>
<dbReference type="PROSITE" id="PS51900">
    <property type="entry name" value="CB"/>
    <property type="match status" value="1"/>
</dbReference>
<gene>
    <name evidence="8" type="ORF">AD928_01390</name>
</gene>
<dbReference type="InterPro" id="IPR053876">
    <property type="entry name" value="Phage_int_M"/>
</dbReference>
<name>A0A149QWJ4_9PROT</name>
<evidence type="ECO:0000259" key="7">
    <source>
        <dbReference type="PROSITE" id="PS51900"/>
    </source>
</evidence>
<dbReference type="GO" id="GO:0006310">
    <property type="term" value="P:DNA recombination"/>
    <property type="evidence" value="ECO:0007669"/>
    <property type="project" value="UniProtKB-KW"/>
</dbReference>
<evidence type="ECO:0000256" key="4">
    <source>
        <dbReference type="ARBA" id="ARBA00023172"/>
    </source>
</evidence>
<keyword evidence="2" id="KW-0229">DNA integration</keyword>
<organism evidence="8 9">
    <name type="scientific">Acetobacter cerevisiae</name>
    <dbReference type="NCBI Taxonomy" id="178900"/>
    <lineage>
        <taxon>Bacteria</taxon>
        <taxon>Pseudomonadati</taxon>
        <taxon>Pseudomonadota</taxon>
        <taxon>Alphaproteobacteria</taxon>
        <taxon>Acetobacterales</taxon>
        <taxon>Acetobacteraceae</taxon>
        <taxon>Acetobacter</taxon>
    </lineage>
</organism>
<sequence length="400" mass="45266">MSKLPPNQLTVRKIASLKDGVYGDGGNLWITIRGETRAWTFRYKSPLTGKRREMGLGPARDVSLSEARSKAAEARRLLLEGRDPLEEQAKRKQSATKKRTFKEVAEHYIKEQTPAWKDPRSAPMWRSSLARHAYPLIGNLPIDRVQTEDVLAVLRPIWETTTETASRLRGRIERILDYAHSHHWREGNNPARWRGHLANILPKPTAVAKVVHHAAVPYRDLPSVFAQLERQDGAAALAARFLCLTAARSGEVRHARWSEIDLEKQIWVVPAERMKAKREHRVPLTTGALNVLRRMEILRPLPSADGLIFPGGKIGSPLSDVAISKALHRAAGTKDVTIHGLRSSFRDWAAEETDFPREVAEMALAHAIGNKVEAAYRRGDLLNKRQEMMKQWEQFCTDRV</sequence>
<dbReference type="PROSITE" id="PS51898">
    <property type="entry name" value="TYR_RECOMBINASE"/>
    <property type="match status" value="1"/>
</dbReference>
<dbReference type="InterPro" id="IPR013762">
    <property type="entry name" value="Integrase-like_cat_sf"/>
</dbReference>
<protein>
    <submittedName>
        <fullName evidence="8">Integrase</fullName>
    </submittedName>
</protein>
<dbReference type="AlphaFoldDB" id="A0A149QWJ4"/>
<dbReference type="Pfam" id="PF13356">
    <property type="entry name" value="Arm-DNA-bind_3"/>
    <property type="match status" value="1"/>
</dbReference>
<feature type="domain" description="Tyr recombinase" evidence="6">
    <location>
        <begin position="211"/>
        <end position="389"/>
    </location>
</feature>
<comment type="caution">
    <text evidence="8">The sequence shown here is derived from an EMBL/GenBank/DDBJ whole genome shotgun (WGS) entry which is preliminary data.</text>
</comment>
<dbReference type="GO" id="GO:0015074">
    <property type="term" value="P:DNA integration"/>
    <property type="evidence" value="ECO:0007669"/>
    <property type="project" value="UniProtKB-KW"/>
</dbReference>
<evidence type="ECO:0000256" key="2">
    <source>
        <dbReference type="ARBA" id="ARBA00022908"/>
    </source>
</evidence>
<dbReference type="PANTHER" id="PTHR30629">
    <property type="entry name" value="PROPHAGE INTEGRASE"/>
    <property type="match status" value="1"/>
</dbReference>
<reference evidence="8 9" key="1">
    <citation type="submission" date="2015-06" db="EMBL/GenBank/DDBJ databases">
        <title>Improved classification and identification of acetic acid bacteria using matrix-assisted laser desorption/ionization time-of-flight mass spectrometry; Gluconobacter nephelii and Gluconobacter uchimurae are later heterotypic synonyms of Gluconobacter japonicus and Gluconobacter oxydans, respectively.</title>
        <authorList>
            <person name="Li L."/>
            <person name="Cleenwerck I."/>
            <person name="De Vuyst L."/>
            <person name="Vandamme P."/>
        </authorList>
    </citation>
    <scope>NUCLEOTIDE SEQUENCE [LARGE SCALE GENOMIC DNA]</scope>
    <source>
        <strain evidence="8 9">LMG 1625</strain>
    </source>
</reference>
<dbReference type="EMBL" id="LHZA01000088">
    <property type="protein sequence ID" value="KXV01683.1"/>
    <property type="molecule type" value="Genomic_DNA"/>
</dbReference>
<evidence type="ECO:0000256" key="1">
    <source>
        <dbReference type="ARBA" id="ARBA00008857"/>
    </source>
</evidence>
<dbReference type="InterPro" id="IPR010998">
    <property type="entry name" value="Integrase_recombinase_N"/>
</dbReference>
<dbReference type="InterPro" id="IPR044068">
    <property type="entry name" value="CB"/>
</dbReference>
<dbReference type="InterPro" id="IPR038488">
    <property type="entry name" value="Integrase_DNA-bd_sf"/>
</dbReference>
<evidence type="ECO:0000313" key="9">
    <source>
        <dbReference type="Proteomes" id="UP000075473"/>
    </source>
</evidence>
<dbReference type="PATRIC" id="fig|178900.5.peg.108"/>
<keyword evidence="3 5" id="KW-0238">DNA-binding</keyword>
<dbReference type="RefSeq" id="WP_062247644.1">
    <property type="nucleotide sequence ID" value="NZ_LHZA01000088.1"/>
</dbReference>
<dbReference type="Pfam" id="PF22022">
    <property type="entry name" value="Phage_int_M"/>
    <property type="match status" value="1"/>
</dbReference>
<dbReference type="InterPro" id="IPR002104">
    <property type="entry name" value="Integrase_catalytic"/>
</dbReference>
<dbReference type="PANTHER" id="PTHR30629:SF2">
    <property type="entry name" value="PROPHAGE INTEGRASE INTS-RELATED"/>
    <property type="match status" value="1"/>
</dbReference>
<accession>A0A149QWJ4</accession>
<dbReference type="Pfam" id="PF00589">
    <property type="entry name" value="Phage_integrase"/>
    <property type="match status" value="1"/>
</dbReference>